<evidence type="ECO:0000256" key="1">
    <source>
        <dbReference type="ARBA" id="ARBA00004123"/>
    </source>
</evidence>
<evidence type="ECO:0000256" key="6">
    <source>
        <dbReference type="ARBA" id="ARBA00023163"/>
    </source>
</evidence>
<dbReference type="InterPro" id="IPR036864">
    <property type="entry name" value="Zn2-C6_fun-type_DNA-bd_sf"/>
</dbReference>
<dbReference type="EMBL" id="JARKIF010000006">
    <property type="protein sequence ID" value="KAJ7636825.1"/>
    <property type="molecule type" value="Genomic_DNA"/>
</dbReference>
<evidence type="ECO:0000256" key="3">
    <source>
        <dbReference type="ARBA" id="ARBA00022833"/>
    </source>
</evidence>
<dbReference type="GO" id="GO:0003677">
    <property type="term" value="F:DNA binding"/>
    <property type="evidence" value="ECO:0007669"/>
    <property type="project" value="UniProtKB-KW"/>
</dbReference>
<dbReference type="Pfam" id="PF00172">
    <property type="entry name" value="Zn_clus"/>
    <property type="match status" value="1"/>
</dbReference>
<dbReference type="InterPro" id="IPR001138">
    <property type="entry name" value="Zn2Cys6_DnaBD"/>
</dbReference>
<keyword evidence="5" id="KW-0238">DNA-binding</keyword>
<keyword evidence="2" id="KW-0479">Metal-binding</keyword>
<dbReference type="CDD" id="cd00067">
    <property type="entry name" value="GAL4"/>
    <property type="match status" value="1"/>
</dbReference>
<dbReference type="CDD" id="cd12148">
    <property type="entry name" value="fungal_TF_MHR"/>
    <property type="match status" value="1"/>
</dbReference>
<dbReference type="Gene3D" id="4.10.240.10">
    <property type="entry name" value="Zn(2)-C6 fungal-type DNA-binding domain"/>
    <property type="match status" value="1"/>
</dbReference>
<feature type="domain" description="Zn(2)-C6 fungal-type" evidence="8">
    <location>
        <begin position="15"/>
        <end position="47"/>
    </location>
</feature>
<comment type="caution">
    <text evidence="9">The sequence shown here is derived from an EMBL/GenBank/DDBJ whole genome shotgun (WGS) entry which is preliminary data.</text>
</comment>
<comment type="subcellular location">
    <subcellularLocation>
        <location evidence="1">Nucleus</location>
    </subcellularLocation>
</comment>
<dbReference type="GO" id="GO:0005634">
    <property type="term" value="C:nucleus"/>
    <property type="evidence" value="ECO:0007669"/>
    <property type="project" value="UniProtKB-SubCell"/>
</dbReference>
<dbReference type="PROSITE" id="PS00463">
    <property type="entry name" value="ZN2_CY6_FUNGAL_1"/>
    <property type="match status" value="1"/>
</dbReference>
<evidence type="ECO:0000313" key="9">
    <source>
        <dbReference type="EMBL" id="KAJ7636825.1"/>
    </source>
</evidence>
<name>A0AAD7FQA8_9AGAR</name>
<dbReference type="Proteomes" id="UP001221142">
    <property type="component" value="Unassembled WGS sequence"/>
</dbReference>
<evidence type="ECO:0000313" key="10">
    <source>
        <dbReference type="Proteomes" id="UP001221142"/>
    </source>
</evidence>
<sequence length="698" mass="78789">MAKGANTRGPYAARACSVCRFKKTKCDGQQPVCSYCASSGREKDCCWERDSDARKPRTDAHFEALRKRADSLQNYVEILQGMLAKCVCQDVSSSLRCLSNEEETGSGDESTLNPDELAITQELTFPTNCLKYDYKLGGLILRRFTGLRQFDESPQVSYVSPVEPRNSSPPYILLVNDVHGLEPEVDWSRYLPPQVALDRREHDKILDLAFKFLASSSLRIIPTLFLRDMHRALSSPRSREPPKTSNYSPMLHNTLLAISAVYSDNPYIRDRRTRRYFINVALDHLQAECRRPNLSLVQALSFFGTYYIDCGDHVLGDMFCGKPVRASENPHLNVVAMSSRASMALGLDLDATAWAQTGFITEDEMHARHWACWSTFALDLCCSLRFGRDPCGLSCRNIPKPFVDEDIDRTLWTHPSSAVPIQPNLLTLTFSESASLFLTLREIVDKLHEMDKGRIQDHATKLDLQLNHWKSCLPSQLQVTLANMAQSTPQKLMLHCQYWWSSIILHRPFFKLQPHTTTNRADRDIDHAKLCKNAAKSILDLVSTWSSLYTLRYTPPTLVQPVFDAGTIFLLLSLQAATRPARVAMDALQKAIERAETCVRLLREMGGTWASARQAGDALCGLMTEGVGPIVTKRIAAGGVPLGIMSALGDRANMEEEEVDNWEDELPPYTRHWREFPAWIWTSPVSHFLHCMIRGITL</sequence>
<dbReference type="InterPro" id="IPR051615">
    <property type="entry name" value="Transcr_Regulatory_Elem"/>
</dbReference>
<keyword evidence="10" id="KW-1185">Reference proteome</keyword>
<dbReference type="PANTHER" id="PTHR31313:SF81">
    <property type="entry name" value="TY1 ENHANCER ACTIVATOR"/>
    <property type="match status" value="1"/>
</dbReference>
<evidence type="ECO:0000256" key="2">
    <source>
        <dbReference type="ARBA" id="ARBA00022723"/>
    </source>
</evidence>
<reference evidence="9" key="1">
    <citation type="submission" date="2023-03" db="EMBL/GenBank/DDBJ databases">
        <title>Massive genome expansion in bonnet fungi (Mycena s.s.) driven by repeated elements and novel gene families across ecological guilds.</title>
        <authorList>
            <consortium name="Lawrence Berkeley National Laboratory"/>
            <person name="Harder C.B."/>
            <person name="Miyauchi S."/>
            <person name="Viragh M."/>
            <person name="Kuo A."/>
            <person name="Thoen E."/>
            <person name="Andreopoulos B."/>
            <person name="Lu D."/>
            <person name="Skrede I."/>
            <person name="Drula E."/>
            <person name="Henrissat B."/>
            <person name="Morin E."/>
            <person name="Kohler A."/>
            <person name="Barry K."/>
            <person name="LaButti K."/>
            <person name="Morin E."/>
            <person name="Salamov A."/>
            <person name="Lipzen A."/>
            <person name="Mereny Z."/>
            <person name="Hegedus B."/>
            <person name="Baldrian P."/>
            <person name="Stursova M."/>
            <person name="Weitz H."/>
            <person name="Taylor A."/>
            <person name="Grigoriev I.V."/>
            <person name="Nagy L.G."/>
            <person name="Martin F."/>
            <person name="Kauserud H."/>
        </authorList>
    </citation>
    <scope>NUCLEOTIDE SEQUENCE</scope>
    <source>
        <strain evidence="9">9284</strain>
    </source>
</reference>
<dbReference type="GO" id="GO:0008270">
    <property type="term" value="F:zinc ion binding"/>
    <property type="evidence" value="ECO:0007669"/>
    <property type="project" value="InterPro"/>
</dbReference>
<accession>A0AAD7FQA8</accession>
<dbReference type="GO" id="GO:0006351">
    <property type="term" value="P:DNA-templated transcription"/>
    <property type="evidence" value="ECO:0007669"/>
    <property type="project" value="InterPro"/>
</dbReference>
<dbReference type="PROSITE" id="PS50048">
    <property type="entry name" value="ZN2_CY6_FUNGAL_2"/>
    <property type="match status" value="1"/>
</dbReference>
<dbReference type="SUPFAM" id="SSF57701">
    <property type="entry name" value="Zn2/Cys6 DNA-binding domain"/>
    <property type="match status" value="1"/>
</dbReference>
<dbReference type="Pfam" id="PF04082">
    <property type="entry name" value="Fungal_trans"/>
    <property type="match status" value="1"/>
</dbReference>
<evidence type="ECO:0000259" key="8">
    <source>
        <dbReference type="PROSITE" id="PS50048"/>
    </source>
</evidence>
<keyword evidence="6" id="KW-0804">Transcription</keyword>
<proteinExistence type="predicted"/>
<keyword evidence="7" id="KW-0539">Nucleus</keyword>
<gene>
    <name evidence="9" type="ORF">FB45DRAFT_1056102</name>
</gene>
<dbReference type="SMART" id="SM00066">
    <property type="entry name" value="GAL4"/>
    <property type="match status" value="1"/>
</dbReference>
<dbReference type="InterPro" id="IPR007219">
    <property type="entry name" value="XnlR_reg_dom"/>
</dbReference>
<dbReference type="GO" id="GO:0000981">
    <property type="term" value="F:DNA-binding transcription factor activity, RNA polymerase II-specific"/>
    <property type="evidence" value="ECO:0007669"/>
    <property type="project" value="InterPro"/>
</dbReference>
<evidence type="ECO:0000256" key="4">
    <source>
        <dbReference type="ARBA" id="ARBA00023015"/>
    </source>
</evidence>
<dbReference type="PANTHER" id="PTHR31313">
    <property type="entry name" value="TY1 ENHANCER ACTIVATOR"/>
    <property type="match status" value="1"/>
</dbReference>
<protein>
    <recommendedName>
        <fullName evidence="8">Zn(2)-C6 fungal-type domain-containing protein</fullName>
    </recommendedName>
</protein>
<dbReference type="AlphaFoldDB" id="A0AAD7FQA8"/>
<evidence type="ECO:0000256" key="5">
    <source>
        <dbReference type="ARBA" id="ARBA00023125"/>
    </source>
</evidence>
<organism evidence="9 10">
    <name type="scientific">Roridomyces roridus</name>
    <dbReference type="NCBI Taxonomy" id="1738132"/>
    <lineage>
        <taxon>Eukaryota</taxon>
        <taxon>Fungi</taxon>
        <taxon>Dikarya</taxon>
        <taxon>Basidiomycota</taxon>
        <taxon>Agaricomycotina</taxon>
        <taxon>Agaricomycetes</taxon>
        <taxon>Agaricomycetidae</taxon>
        <taxon>Agaricales</taxon>
        <taxon>Marasmiineae</taxon>
        <taxon>Mycenaceae</taxon>
        <taxon>Roridomyces</taxon>
    </lineage>
</organism>
<evidence type="ECO:0000256" key="7">
    <source>
        <dbReference type="ARBA" id="ARBA00023242"/>
    </source>
</evidence>
<keyword evidence="4" id="KW-0805">Transcription regulation</keyword>
<keyword evidence="3" id="KW-0862">Zinc</keyword>